<keyword evidence="4 6" id="KW-0413">Isomerase</keyword>
<comment type="pathway">
    <text evidence="1">Cofactor biosynthesis; adenosylcobalamin biosynthesis.</text>
</comment>
<evidence type="ECO:0000256" key="2">
    <source>
        <dbReference type="ARBA" id="ARBA00009774"/>
    </source>
</evidence>
<dbReference type="InterPro" id="IPR003722">
    <property type="entry name" value="Cbl_synth_CobH/CbiC"/>
</dbReference>
<reference evidence="6 7" key="1">
    <citation type="submission" date="2023-03" db="EMBL/GenBank/DDBJ databases">
        <title>Roseibium porphyridii sp. nov. and Roseibium rhodosorbium sp. nov. isolated from marine algae, Porphyridium cruentum and Rhodosorus marinus, respectively.</title>
        <authorList>
            <person name="Lee M.W."/>
            <person name="Choi B.J."/>
            <person name="Lee J.K."/>
            <person name="Choi D.G."/>
            <person name="Baek J.H."/>
            <person name="Bayburt H."/>
            <person name="Kim J.M."/>
            <person name="Han D.M."/>
            <person name="Kim K.H."/>
            <person name="Jeon C.O."/>
        </authorList>
    </citation>
    <scope>NUCLEOTIDE SEQUENCE [LARGE SCALE GENOMIC DNA]</scope>
    <source>
        <strain evidence="6 7">KMA01</strain>
    </source>
</reference>
<evidence type="ECO:0000256" key="4">
    <source>
        <dbReference type="ARBA" id="ARBA00023235"/>
    </source>
</evidence>
<dbReference type="Pfam" id="PF02570">
    <property type="entry name" value="CbiC"/>
    <property type="match status" value="1"/>
</dbReference>
<dbReference type="Proteomes" id="UP001209803">
    <property type="component" value="Chromosome"/>
</dbReference>
<dbReference type="GO" id="GO:0016993">
    <property type="term" value="F:precorrin-8X methylmutase activity"/>
    <property type="evidence" value="ECO:0007669"/>
    <property type="project" value="UniProtKB-EC"/>
</dbReference>
<gene>
    <name evidence="6" type="ORF">K1718_24965</name>
</gene>
<organism evidence="6 7">
    <name type="scientific">Roseibium porphyridii</name>
    <dbReference type="NCBI Taxonomy" id="2866279"/>
    <lineage>
        <taxon>Bacteria</taxon>
        <taxon>Pseudomonadati</taxon>
        <taxon>Pseudomonadota</taxon>
        <taxon>Alphaproteobacteria</taxon>
        <taxon>Hyphomicrobiales</taxon>
        <taxon>Stappiaceae</taxon>
        <taxon>Roseibium</taxon>
    </lineage>
</organism>
<dbReference type="RefSeq" id="WP_265680438.1">
    <property type="nucleotide sequence ID" value="NZ_CP120863.1"/>
</dbReference>
<evidence type="ECO:0000313" key="6">
    <source>
        <dbReference type="EMBL" id="WFE89368.1"/>
    </source>
</evidence>
<dbReference type="PANTHER" id="PTHR43588:SF1">
    <property type="entry name" value="COBALT-PRECORRIN-8 METHYLMUTASE"/>
    <property type="match status" value="1"/>
</dbReference>
<dbReference type="SUPFAM" id="SSF63965">
    <property type="entry name" value="Precorrin-8X methylmutase CbiC/CobH"/>
    <property type="match status" value="1"/>
</dbReference>
<evidence type="ECO:0000256" key="1">
    <source>
        <dbReference type="ARBA" id="ARBA00004953"/>
    </source>
</evidence>
<evidence type="ECO:0000313" key="7">
    <source>
        <dbReference type="Proteomes" id="UP001209803"/>
    </source>
</evidence>
<keyword evidence="7" id="KW-1185">Reference proteome</keyword>
<sequence length="218" mass="23052">MSTDTKPSYDYEKDPAAIYRQSFSTVRAETDFASLPENLHPVAIRLIHACGMTDLPKDLRWSSGILEAAHSAIASAAPVFCDVEMVSHGIIKSRLPDRSEVICKLNDQQVPHLAGQLGTTRSAAAVELWRERLDGAIVAIGNAPTALFHLLELIADGGPRPAAILGFPVGFVGAAESKDALVNNPFEIPYLAVAGRRGGSAMAAAAVNALVAGLPEED</sequence>
<dbReference type="EC" id="5.4.99.61" evidence="6"/>
<dbReference type="NCBIfam" id="NF006136">
    <property type="entry name" value="PRK08285.1"/>
    <property type="match status" value="1"/>
</dbReference>
<evidence type="ECO:0000259" key="5">
    <source>
        <dbReference type="Pfam" id="PF02570"/>
    </source>
</evidence>
<dbReference type="EMBL" id="CP120863">
    <property type="protein sequence ID" value="WFE89368.1"/>
    <property type="molecule type" value="Genomic_DNA"/>
</dbReference>
<evidence type="ECO:0000256" key="3">
    <source>
        <dbReference type="ARBA" id="ARBA00022573"/>
    </source>
</evidence>
<dbReference type="InterPro" id="IPR036588">
    <property type="entry name" value="CobH/CbiC_sf"/>
</dbReference>
<dbReference type="Gene3D" id="3.40.50.10230">
    <property type="entry name" value="Cobalamin biosynthesis CobH/CbiC, precorrin-8X methylmutase"/>
    <property type="match status" value="1"/>
</dbReference>
<comment type="similarity">
    <text evidence="2">Belongs to the CobH/CbiC family.</text>
</comment>
<protein>
    <submittedName>
        <fullName evidence="6">Precorrin-8X methylmutase</fullName>
        <ecNumber evidence="6">5.4.99.61</ecNumber>
    </submittedName>
</protein>
<keyword evidence="3" id="KW-0169">Cobalamin biosynthesis</keyword>
<accession>A0ABY8F1L5</accession>
<feature type="domain" description="Cobalamin biosynthesis precorrin-8X methylmutase CobH/CbiC" evidence="5">
    <location>
        <begin position="18"/>
        <end position="211"/>
    </location>
</feature>
<name>A0ABY8F1L5_9HYPH</name>
<proteinExistence type="inferred from homology"/>
<dbReference type="PANTHER" id="PTHR43588">
    <property type="entry name" value="COBALT-PRECORRIN-8 METHYLMUTASE"/>
    <property type="match status" value="1"/>
</dbReference>